<gene>
    <name evidence="3" type="ORF">KY290_024848</name>
</gene>
<accession>A0ABQ7URY3</accession>
<keyword evidence="2" id="KW-1133">Transmembrane helix</keyword>
<evidence type="ECO:0000313" key="4">
    <source>
        <dbReference type="Proteomes" id="UP000826656"/>
    </source>
</evidence>
<evidence type="ECO:0000313" key="3">
    <source>
        <dbReference type="EMBL" id="KAH0754578.1"/>
    </source>
</evidence>
<keyword evidence="2" id="KW-0812">Transmembrane</keyword>
<organism evidence="3 4">
    <name type="scientific">Solanum tuberosum</name>
    <name type="common">Potato</name>
    <dbReference type="NCBI Taxonomy" id="4113"/>
    <lineage>
        <taxon>Eukaryota</taxon>
        <taxon>Viridiplantae</taxon>
        <taxon>Streptophyta</taxon>
        <taxon>Embryophyta</taxon>
        <taxon>Tracheophyta</taxon>
        <taxon>Spermatophyta</taxon>
        <taxon>Magnoliopsida</taxon>
        <taxon>eudicotyledons</taxon>
        <taxon>Gunneridae</taxon>
        <taxon>Pentapetalae</taxon>
        <taxon>asterids</taxon>
        <taxon>lamiids</taxon>
        <taxon>Solanales</taxon>
        <taxon>Solanaceae</taxon>
        <taxon>Solanoideae</taxon>
        <taxon>Solaneae</taxon>
        <taxon>Solanum</taxon>
    </lineage>
</organism>
<name>A0ABQ7URY3_SOLTU</name>
<keyword evidence="2" id="KW-0472">Membrane</keyword>
<evidence type="ECO:0008006" key="5">
    <source>
        <dbReference type="Google" id="ProtNLM"/>
    </source>
</evidence>
<feature type="transmembrane region" description="Helical" evidence="2">
    <location>
        <begin position="128"/>
        <end position="148"/>
    </location>
</feature>
<sequence>MAKTRGGIVKRSVPKPSKNKKRKAEEVSRSSKKKKIVVEEPKSNSNSDTMAEIDNYEDSSAQATDDVQSSKENTDNGDEETSRDSRDTGDEDDDPLSLPTCAREISVKYLKNKINLKKKSEVYKERGNASYALYGFPWAFLVWIYVAFPHLGNYAKKSLDSPLPIPRLLRWHTAKSDNIVEGDPFKYKGRSTKVVHPYLIPIVRETKKKLYGNIKSIYGQSEGHNY</sequence>
<comment type="caution">
    <text evidence="3">The sequence shown here is derived from an EMBL/GenBank/DDBJ whole genome shotgun (WGS) entry which is preliminary data.</text>
</comment>
<feature type="region of interest" description="Disordered" evidence="1">
    <location>
        <begin position="1"/>
        <end position="98"/>
    </location>
</feature>
<dbReference type="Proteomes" id="UP000826656">
    <property type="component" value="Unassembled WGS sequence"/>
</dbReference>
<evidence type="ECO:0000256" key="1">
    <source>
        <dbReference type="SAM" id="MobiDB-lite"/>
    </source>
</evidence>
<reference evidence="3 4" key="1">
    <citation type="journal article" date="2021" name="bioRxiv">
        <title>Chromosome-scale and haplotype-resolved genome assembly of a tetraploid potato cultivar.</title>
        <authorList>
            <person name="Sun H."/>
            <person name="Jiao W.-B."/>
            <person name="Krause K."/>
            <person name="Campoy J.A."/>
            <person name="Goel M."/>
            <person name="Folz-Donahue K."/>
            <person name="Kukat C."/>
            <person name="Huettel B."/>
            <person name="Schneeberger K."/>
        </authorList>
    </citation>
    <scope>NUCLEOTIDE SEQUENCE [LARGE SCALE GENOMIC DNA]</scope>
    <source>
        <strain evidence="3">SolTubOtavaFocal</strain>
        <tissue evidence="3">Leaves</tissue>
    </source>
</reference>
<protein>
    <recommendedName>
        <fullName evidence="5">Ulp1 protease family, C-terminal catalytic domain containing protein</fullName>
    </recommendedName>
</protein>
<evidence type="ECO:0000256" key="2">
    <source>
        <dbReference type="SAM" id="Phobius"/>
    </source>
</evidence>
<keyword evidence="4" id="KW-1185">Reference proteome</keyword>
<feature type="compositionally biased region" description="Basic and acidic residues" evidence="1">
    <location>
        <begin position="68"/>
        <end position="88"/>
    </location>
</feature>
<feature type="compositionally biased region" description="Polar residues" evidence="1">
    <location>
        <begin position="58"/>
        <end position="67"/>
    </location>
</feature>
<dbReference type="EMBL" id="JAIVGD010000018">
    <property type="protein sequence ID" value="KAH0754578.1"/>
    <property type="molecule type" value="Genomic_DNA"/>
</dbReference>
<proteinExistence type="predicted"/>